<evidence type="ECO:0000313" key="3">
    <source>
        <dbReference type="Proteomes" id="UP000708208"/>
    </source>
</evidence>
<comment type="caution">
    <text evidence="2">The sequence shown here is derived from an EMBL/GenBank/DDBJ whole genome shotgun (WGS) entry which is preliminary data.</text>
</comment>
<keyword evidence="1" id="KW-0812">Transmembrane</keyword>
<feature type="transmembrane region" description="Helical" evidence="1">
    <location>
        <begin position="31"/>
        <end position="51"/>
    </location>
</feature>
<evidence type="ECO:0000256" key="1">
    <source>
        <dbReference type="SAM" id="Phobius"/>
    </source>
</evidence>
<reference evidence="2" key="1">
    <citation type="submission" date="2021-06" db="EMBL/GenBank/DDBJ databases">
        <authorList>
            <person name="Hodson N. C."/>
            <person name="Mongue J. A."/>
            <person name="Jaron S. K."/>
        </authorList>
    </citation>
    <scope>NUCLEOTIDE SEQUENCE</scope>
</reference>
<accession>A0A8J2M8J6</accession>
<keyword evidence="1" id="KW-1133">Transmembrane helix</keyword>
<dbReference type="Proteomes" id="UP000708208">
    <property type="component" value="Unassembled WGS sequence"/>
</dbReference>
<dbReference type="AlphaFoldDB" id="A0A8J2M8J6"/>
<dbReference type="EMBL" id="CAJVCH010570049">
    <property type="protein sequence ID" value="CAG7833885.1"/>
    <property type="molecule type" value="Genomic_DNA"/>
</dbReference>
<evidence type="ECO:0000313" key="2">
    <source>
        <dbReference type="EMBL" id="CAG7833885.1"/>
    </source>
</evidence>
<proteinExistence type="predicted"/>
<organism evidence="2 3">
    <name type="scientific">Allacma fusca</name>
    <dbReference type="NCBI Taxonomy" id="39272"/>
    <lineage>
        <taxon>Eukaryota</taxon>
        <taxon>Metazoa</taxon>
        <taxon>Ecdysozoa</taxon>
        <taxon>Arthropoda</taxon>
        <taxon>Hexapoda</taxon>
        <taxon>Collembola</taxon>
        <taxon>Symphypleona</taxon>
        <taxon>Sminthuridae</taxon>
        <taxon>Allacma</taxon>
    </lineage>
</organism>
<keyword evidence="1" id="KW-0472">Membrane</keyword>
<name>A0A8J2M8J6_9HEXA</name>
<sequence>MPNETGSLNLRSAALQNLTNRFPLESFLNHAYNFIIVVIPISAIFGFFLILNPYPLLHSYTRGSGATVRTVFASSPAILCNVRD</sequence>
<gene>
    <name evidence="2" type="ORF">AFUS01_LOCUS43456</name>
</gene>
<keyword evidence="3" id="KW-1185">Reference proteome</keyword>
<protein>
    <submittedName>
        <fullName evidence="2">Uncharacterized protein</fullName>
    </submittedName>
</protein>